<keyword evidence="5" id="KW-1185">Reference proteome</keyword>
<dbReference type="Proteomes" id="UP001454086">
    <property type="component" value="Unassembled WGS sequence"/>
</dbReference>
<dbReference type="InterPro" id="IPR011990">
    <property type="entry name" value="TPR-like_helical_dom_sf"/>
</dbReference>
<dbReference type="PANTHER" id="PTHR45641:SF19">
    <property type="entry name" value="NEPHROCYSTIN-3"/>
    <property type="match status" value="1"/>
</dbReference>
<evidence type="ECO:0000313" key="4">
    <source>
        <dbReference type="EMBL" id="MEQ2429337.1"/>
    </source>
</evidence>
<dbReference type="PROSITE" id="PS50005">
    <property type="entry name" value="TPR"/>
    <property type="match status" value="3"/>
</dbReference>
<sequence length="355" mass="40206">MQENDKGDSRGIQEMVLDGGQGKGYKKGPTITKCLILFCILYFVYQGPACGRRVTYRFVFGPGQSAQAGLGEQYYNDGEFEKAAEYYQQVVDDIYARGGRFQPENGPLYYRLGVIYYNLGEYGQAVKYLDESADVDQRTSNTEDLAWDYFAIGRVLREAGKSEESVDYYRKGLKAIKKVSGNDSEDAAEFLIGLGDSYKKNEEHDKALESYQQALGIYEKHQSDPVWIYIRIARSYEKLDDYASAESYYRKASQTGSADNYTMGVIWFNLGMLYQDTGKGEEAFSLYQEALTLINKDGGYEAAESSVQHYLASAYAEIKNDLDSAIRYSLSACRIREELASPHLEDKERLGELDR</sequence>
<feature type="non-terminal residue" evidence="4">
    <location>
        <position position="355"/>
    </location>
</feature>
<dbReference type="PANTHER" id="PTHR45641">
    <property type="entry name" value="TETRATRICOPEPTIDE REPEAT PROTEIN (AFU_ORTHOLOGUE AFUA_6G03870)"/>
    <property type="match status" value="1"/>
</dbReference>
<dbReference type="SMART" id="SM00028">
    <property type="entry name" value="TPR"/>
    <property type="match status" value="6"/>
</dbReference>
<evidence type="ECO:0000256" key="1">
    <source>
        <dbReference type="ARBA" id="ARBA00022737"/>
    </source>
</evidence>
<dbReference type="InterPro" id="IPR019734">
    <property type="entry name" value="TPR_rpt"/>
</dbReference>
<name>A0ABV1DG48_9FIRM</name>
<keyword evidence="1" id="KW-0677">Repeat</keyword>
<keyword evidence="2 3" id="KW-0802">TPR repeat</keyword>
<proteinExistence type="predicted"/>
<dbReference type="Pfam" id="PF13174">
    <property type="entry name" value="TPR_6"/>
    <property type="match status" value="1"/>
</dbReference>
<dbReference type="SUPFAM" id="SSF48452">
    <property type="entry name" value="TPR-like"/>
    <property type="match status" value="2"/>
</dbReference>
<dbReference type="Pfam" id="PF13424">
    <property type="entry name" value="TPR_12"/>
    <property type="match status" value="3"/>
</dbReference>
<dbReference type="RefSeq" id="WP_349119784.1">
    <property type="nucleotide sequence ID" value="NZ_JBBMFM010000360.1"/>
</dbReference>
<evidence type="ECO:0000256" key="2">
    <source>
        <dbReference type="ARBA" id="ARBA00022803"/>
    </source>
</evidence>
<dbReference type="EMBL" id="JBBMFM010000360">
    <property type="protein sequence ID" value="MEQ2429337.1"/>
    <property type="molecule type" value="Genomic_DNA"/>
</dbReference>
<organism evidence="4 5">
    <name type="scientific">Enterocloster hominis</name>
    <name type="common">ex Hitch et al. 2024</name>
    <dbReference type="NCBI Taxonomy" id="1917870"/>
    <lineage>
        <taxon>Bacteria</taxon>
        <taxon>Bacillati</taxon>
        <taxon>Bacillota</taxon>
        <taxon>Clostridia</taxon>
        <taxon>Lachnospirales</taxon>
        <taxon>Lachnospiraceae</taxon>
        <taxon>Enterocloster</taxon>
    </lineage>
</organism>
<evidence type="ECO:0000313" key="5">
    <source>
        <dbReference type="Proteomes" id="UP001454086"/>
    </source>
</evidence>
<protein>
    <submittedName>
        <fullName evidence="4">Tetratricopeptide repeat protein</fullName>
    </submittedName>
</protein>
<feature type="repeat" description="TPR" evidence="3">
    <location>
        <begin position="106"/>
        <end position="139"/>
    </location>
</feature>
<feature type="repeat" description="TPR" evidence="3">
    <location>
        <begin position="264"/>
        <end position="297"/>
    </location>
</feature>
<evidence type="ECO:0000256" key="3">
    <source>
        <dbReference type="PROSITE-ProRule" id="PRU00339"/>
    </source>
</evidence>
<feature type="repeat" description="TPR" evidence="3">
    <location>
        <begin position="188"/>
        <end position="221"/>
    </location>
</feature>
<gene>
    <name evidence="4" type="ORF">WMQ36_30690</name>
</gene>
<comment type="caution">
    <text evidence="4">The sequence shown here is derived from an EMBL/GenBank/DDBJ whole genome shotgun (WGS) entry which is preliminary data.</text>
</comment>
<dbReference type="Gene3D" id="1.25.40.10">
    <property type="entry name" value="Tetratricopeptide repeat domain"/>
    <property type="match status" value="2"/>
</dbReference>
<reference evidence="4 5" key="1">
    <citation type="submission" date="2024-03" db="EMBL/GenBank/DDBJ databases">
        <title>Human intestinal bacterial collection.</title>
        <authorList>
            <person name="Pauvert C."/>
            <person name="Hitch T.C.A."/>
            <person name="Clavel T."/>
        </authorList>
    </citation>
    <scope>NUCLEOTIDE SEQUENCE [LARGE SCALE GENOMIC DNA]</scope>
    <source>
        <strain evidence="4 5">CLA-SR-H021</strain>
    </source>
</reference>
<accession>A0ABV1DG48</accession>